<dbReference type="PIRSF" id="PIRSF029285">
    <property type="entry name" value="Aminopept"/>
    <property type="match status" value="1"/>
</dbReference>
<keyword evidence="1" id="KW-0031">Aminopeptidase</keyword>
<dbReference type="EMBL" id="JADJEV010000003">
    <property type="protein sequence ID" value="MBK6973349.1"/>
    <property type="molecule type" value="Genomic_DNA"/>
</dbReference>
<comment type="caution">
    <text evidence="1">The sequence shown here is derived from an EMBL/GenBank/DDBJ whole genome shotgun (WGS) entry which is preliminary data.</text>
</comment>
<dbReference type="AlphaFoldDB" id="A0A9D7E3A0"/>
<dbReference type="InterPro" id="IPR014553">
    <property type="entry name" value="Aminopept"/>
</dbReference>
<reference evidence="1" key="1">
    <citation type="submission" date="2020-10" db="EMBL/GenBank/DDBJ databases">
        <title>Connecting structure to function with the recovery of over 1000 high-quality activated sludge metagenome-assembled genomes encoding full-length rRNA genes using long-read sequencing.</title>
        <authorList>
            <person name="Singleton C.M."/>
            <person name="Petriglieri F."/>
            <person name="Kristensen J.M."/>
            <person name="Kirkegaard R.H."/>
            <person name="Michaelsen T.Y."/>
            <person name="Andersen M.H."/>
            <person name="Karst S.M."/>
            <person name="Dueholm M.S."/>
            <person name="Nielsen P.H."/>
            <person name="Albertsen M."/>
        </authorList>
    </citation>
    <scope>NUCLEOTIDE SEQUENCE</scope>
    <source>
        <strain evidence="1">Bjer_18-Q3-R1-45_BAT3C.347</strain>
    </source>
</reference>
<evidence type="ECO:0000313" key="2">
    <source>
        <dbReference type="Proteomes" id="UP000807785"/>
    </source>
</evidence>
<accession>A0A9D7E3A0</accession>
<keyword evidence="1" id="KW-0378">Hydrolase</keyword>
<dbReference type="Proteomes" id="UP000807785">
    <property type="component" value="Unassembled WGS sequence"/>
</dbReference>
<dbReference type="Pfam" id="PF10023">
    <property type="entry name" value="Aminopep"/>
    <property type="match status" value="1"/>
</dbReference>
<gene>
    <name evidence="1" type="ORF">IPH26_10535</name>
</gene>
<dbReference type="GO" id="GO:0004177">
    <property type="term" value="F:aminopeptidase activity"/>
    <property type="evidence" value="ECO:0007669"/>
    <property type="project" value="UniProtKB-KW"/>
</dbReference>
<sequence>MRRRTLALLALLLVAGLLGACGTPAYYLQAAGGQLELLRVTRTLDDARNDPDTPEALRDKLARAAAIRDFASRELGLPENGSYRKYADLRRPYVVWNVFATDELSIEPHEWCFPVAGCVSYRGYFAQADAEAFADDLRRAGHDVYVAGIAAYSTLGWFDDPLVNTFMHYPDTELARLIFHELAHQVVYAGGDSEFNESFAMTVETAGVRRWLARNGSRTQREEFEAAQRRREDFAALVLKYRDALGRAYESGDTADDKRKAKIRLLGELGDEYRRLRDGAWGGYAGYDRWFGQEINNAVLASIGLYHQRVPTFEALLAAEGDDLPRFYARVGELARLSRPAREAELGRLVPSLAASR</sequence>
<proteinExistence type="predicted"/>
<evidence type="ECO:0000313" key="1">
    <source>
        <dbReference type="EMBL" id="MBK6973349.1"/>
    </source>
</evidence>
<dbReference type="PROSITE" id="PS51257">
    <property type="entry name" value="PROKAR_LIPOPROTEIN"/>
    <property type="match status" value="1"/>
</dbReference>
<protein>
    <submittedName>
        <fullName evidence="1">Aminopeptidase</fullName>
    </submittedName>
</protein>
<keyword evidence="1" id="KW-0645">Protease</keyword>
<organism evidence="1 2">
    <name type="scientific">Candidatus Methylophosphatis roskildensis</name>
    <dbReference type="NCBI Taxonomy" id="2899263"/>
    <lineage>
        <taxon>Bacteria</taxon>
        <taxon>Pseudomonadati</taxon>
        <taxon>Pseudomonadota</taxon>
        <taxon>Betaproteobacteria</taxon>
        <taxon>Nitrosomonadales</taxon>
        <taxon>Sterolibacteriaceae</taxon>
        <taxon>Candidatus Methylophosphatis</taxon>
    </lineage>
</organism>
<name>A0A9D7E3A0_9PROT</name>